<accession>A0A644Y1A4</accession>
<feature type="domain" description="LUD" evidence="1">
    <location>
        <begin position="13"/>
        <end position="207"/>
    </location>
</feature>
<sequence>MDKNLKSVIDKRIDRAAAALEKNGFTVIRVKAKEDVIPAIAGYIGEGDVVGIGGSMTLFETGVIDWLHVNGCKLLDRYEKGLTGEQTREIFRQSLLSDVYLASANAITEDGRLVNVDGNGNRVAAMIFGPKSVIVIAGYNKIVEDVEEAVYRIETVAAPANTARLSCKTPCVATGRCMDCKGDTRICNHYTVSGRQATPGRVKVVLVEEEELGY</sequence>
<dbReference type="EMBL" id="VSSQ01003744">
    <property type="protein sequence ID" value="MPM22139.1"/>
    <property type="molecule type" value="Genomic_DNA"/>
</dbReference>
<dbReference type="PANTHER" id="PTHR36179:SF2">
    <property type="entry name" value="LUD DOMAIN-CONTAINING PROTEIN"/>
    <property type="match status" value="1"/>
</dbReference>
<evidence type="ECO:0000313" key="2">
    <source>
        <dbReference type="EMBL" id="MPM22139.1"/>
    </source>
</evidence>
<name>A0A644Y1A4_9ZZZZ</name>
<dbReference type="PIRSF" id="PIRSF020269">
    <property type="entry name" value="DUF1121"/>
    <property type="match status" value="1"/>
</dbReference>
<gene>
    <name evidence="2" type="ORF">SDC9_68590</name>
</gene>
<reference evidence="2" key="1">
    <citation type="submission" date="2019-08" db="EMBL/GenBank/DDBJ databases">
        <authorList>
            <person name="Kucharzyk K."/>
            <person name="Murdoch R.W."/>
            <person name="Higgins S."/>
            <person name="Loffler F."/>
        </authorList>
    </citation>
    <scope>NUCLEOTIDE SEQUENCE</scope>
</reference>
<evidence type="ECO:0000259" key="1">
    <source>
        <dbReference type="Pfam" id="PF02589"/>
    </source>
</evidence>
<dbReference type="InterPro" id="IPR037171">
    <property type="entry name" value="NagB/RpiA_transferase-like"/>
</dbReference>
<proteinExistence type="predicted"/>
<dbReference type="AlphaFoldDB" id="A0A644Y1A4"/>
<dbReference type="InterPro" id="IPR024185">
    <property type="entry name" value="FTHF_cligase-like_sf"/>
</dbReference>
<comment type="caution">
    <text evidence="2">The sequence shown here is derived from an EMBL/GenBank/DDBJ whole genome shotgun (WGS) entry which is preliminary data.</text>
</comment>
<dbReference type="PANTHER" id="PTHR36179">
    <property type="entry name" value="LUD_DOM DOMAIN-CONTAINING PROTEIN"/>
    <property type="match status" value="1"/>
</dbReference>
<organism evidence="2">
    <name type="scientific">bioreactor metagenome</name>
    <dbReference type="NCBI Taxonomy" id="1076179"/>
    <lineage>
        <taxon>unclassified sequences</taxon>
        <taxon>metagenomes</taxon>
        <taxon>ecological metagenomes</taxon>
    </lineage>
</organism>
<protein>
    <recommendedName>
        <fullName evidence="1">LUD domain-containing protein</fullName>
    </recommendedName>
</protein>
<dbReference type="SUPFAM" id="SSF100950">
    <property type="entry name" value="NagB/RpiA/CoA transferase-like"/>
    <property type="match status" value="1"/>
</dbReference>
<dbReference type="InterPro" id="IPR009501">
    <property type="entry name" value="UCP020269"/>
</dbReference>
<dbReference type="Pfam" id="PF02589">
    <property type="entry name" value="LUD_dom"/>
    <property type="match status" value="1"/>
</dbReference>
<dbReference type="InterPro" id="IPR003741">
    <property type="entry name" value="LUD_dom"/>
</dbReference>
<dbReference type="Gene3D" id="3.40.50.10420">
    <property type="entry name" value="NagB/RpiA/CoA transferase-like"/>
    <property type="match status" value="1"/>
</dbReference>